<evidence type="ECO:0000256" key="7">
    <source>
        <dbReference type="ARBA" id="ARBA00023141"/>
    </source>
</evidence>
<evidence type="ECO:0000256" key="3">
    <source>
        <dbReference type="ARBA" id="ARBA00012572"/>
    </source>
</evidence>
<dbReference type="AlphaFoldDB" id="A0A1E5GT08"/>
<dbReference type="STRING" id="903983.BCR23_06690"/>
<evidence type="ECO:0000313" key="12">
    <source>
        <dbReference type="Proteomes" id="UP000094764"/>
    </source>
</evidence>
<evidence type="ECO:0000256" key="5">
    <source>
        <dbReference type="ARBA" id="ARBA00022605"/>
    </source>
</evidence>
<keyword evidence="6 9" id="KW-0822">Tryptophan biosynthesis</keyword>
<sequence>MKVKICGLKTKEQVDAAVFHGADYLGFVFAKSKRQLSPEKVKEMTRDVPKGVKKIGVFVSPSQSTVETIIQQADLDMVQIHGELQAASYSVPLIRALSVEDTVVQPMSAEYVLFDAPPKQFAGGNGEVFDWEKLDLSQLEEKKIIIAGGLTAENVQQVKKILDPYAVDVSSGVETNGEKDLQKISAFLKKAKEELDV</sequence>
<dbReference type="Pfam" id="PF00697">
    <property type="entry name" value="PRAI"/>
    <property type="match status" value="1"/>
</dbReference>
<dbReference type="UniPathway" id="UPA00035">
    <property type="reaction ID" value="UER00042"/>
</dbReference>
<keyword evidence="5 9" id="KW-0028">Amino-acid biosynthesis</keyword>
<evidence type="ECO:0000256" key="4">
    <source>
        <dbReference type="ARBA" id="ARBA00022272"/>
    </source>
</evidence>
<proteinExistence type="inferred from homology"/>
<name>A0A1E5GT08_9ENTE</name>
<dbReference type="RefSeq" id="WP_069635028.1">
    <property type="nucleotide sequence ID" value="NZ_JXKZ01000012.1"/>
</dbReference>
<comment type="catalytic activity">
    <reaction evidence="1 9">
        <text>N-(5-phospho-beta-D-ribosyl)anthranilate = 1-(2-carboxyphenylamino)-1-deoxy-D-ribulose 5-phosphate</text>
        <dbReference type="Rhea" id="RHEA:21540"/>
        <dbReference type="ChEBI" id="CHEBI:18277"/>
        <dbReference type="ChEBI" id="CHEBI:58613"/>
        <dbReference type="EC" id="5.3.1.24"/>
    </reaction>
</comment>
<evidence type="ECO:0000313" key="11">
    <source>
        <dbReference type="EMBL" id="OEG15828.1"/>
    </source>
</evidence>
<dbReference type="CDD" id="cd00405">
    <property type="entry name" value="PRAI"/>
    <property type="match status" value="1"/>
</dbReference>
<evidence type="ECO:0000256" key="6">
    <source>
        <dbReference type="ARBA" id="ARBA00022822"/>
    </source>
</evidence>
<evidence type="ECO:0000256" key="1">
    <source>
        <dbReference type="ARBA" id="ARBA00001164"/>
    </source>
</evidence>
<keyword evidence="8 9" id="KW-0413">Isomerase</keyword>
<dbReference type="GO" id="GO:0000162">
    <property type="term" value="P:L-tryptophan biosynthetic process"/>
    <property type="evidence" value="ECO:0007669"/>
    <property type="project" value="UniProtKB-UniRule"/>
</dbReference>
<dbReference type="EMBL" id="MIKB01000014">
    <property type="protein sequence ID" value="OEG15828.1"/>
    <property type="molecule type" value="Genomic_DNA"/>
</dbReference>
<dbReference type="PANTHER" id="PTHR42894">
    <property type="entry name" value="N-(5'-PHOSPHORIBOSYL)ANTHRANILATE ISOMERASE"/>
    <property type="match status" value="1"/>
</dbReference>
<accession>A0A1E5GT08</accession>
<reference evidence="12" key="1">
    <citation type="submission" date="2016-09" db="EMBL/GenBank/DDBJ databases">
        <authorList>
            <person name="Gulvik C.A."/>
        </authorList>
    </citation>
    <scope>NUCLEOTIDE SEQUENCE [LARGE SCALE GENOMIC DNA]</scope>
    <source>
        <strain evidence="12">LMG 26306</strain>
    </source>
</reference>
<feature type="domain" description="N-(5'phosphoribosyl) anthranilate isomerase (PRAI)" evidence="10">
    <location>
        <begin position="3"/>
        <end position="189"/>
    </location>
</feature>
<dbReference type="InterPro" id="IPR044643">
    <property type="entry name" value="TrpF_fam"/>
</dbReference>
<evidence type="ECO:0000256" key="2">
    <source>
        <dbReference type="ARBA" id="ARBA00004664"/>
    </source>
</evidence>
<dbReference type="EC" id="5.3.1.24" evidence="3 9"/>
<keyword evidence="7 9" id="KW-0057">Aromatic amino acid biosynthesis</keyword>
<dbReference type="OrthoDB" id="9786954at2"/>
<evidence type="ECO:0000259" key="10">
    <source>
        <dbReference type="Pfam" id="PF00697"/>
    </source>
</evidence>
<dbReference type="InterPro" id="IPR013785">
    <property type="entry name" value="Aldolase_TIM"/>
</dbReference>
<dbReference type="Proteomes" id="UP000094764">
    <property type="component" value="Unassembled WGS sequence"/>
</dbReference>
<dbReference type="PANTHER" id="PTHR42894:SF1">
    <property type="entry name" value="N-(5'-PHOSPHORIBOSYL)ANTHRANILATE ISOMERASE"/>
    <property type="match status" value="1"/>
</dbReference>
<evidence type="ECO:0000256" key="8">
    <source>
        <dbReference type="ARBA" id="ARBA00023235"/>
    </source>
</evidence>
<comment type="pathway">
    <text evidence="2 9">Amino-acid biosynthesis; L-tryptophan biosynthesis; L-tryptophan from chorismate: step 3/5.</text>
</comment>
<keyword evidence="12" id="KW-1185">Reference proteome</keyword>
<dbReference type="NCBIfam" id="NF002300">
    <property type="entry name" value="PRK01222.1-7"/>
    <property type="match status" value="1"/>
</dbReference>
<organism evidence="11 12">
    <name type="scientific">Enterococcus quebecensis</name>
    <dbReference type="NCBI Taxonomy" id="903983"/>
    <lineage>
        <taxon>Bacteria</taxon>
        <taxon>Bacillati</taxon>
        <taxon>Bacillota</taxon>
        <taxon>Bacilli</taxon>
        <taxon>Lactobacillales</taxon>
        <taxon>Enterococcaceae</taxon>
        <taxon>Enterococcus</taxon>
    </lineage>
</organism>
<gene>
    <name evidence="9" type="primary">trpF</name>
    <name evidence="11" type="ORF">BCR23_06690</name>
</gene>
<dbReference type="InterPro" id="IPR011060">
    <property type="entry name" value="RibuloseP-bd_barrel"/>
</dbReference>
<dbReference type="HAMAP" id="MF_00135">
    <property type="entry name" value="PRAI"/>
    <property type="match status" value="1"/>
</dbReference>
<evidence type="ECO:0000256" key="9">
    <source>
        <dbReference type="HAMAP-Rule" id="MF_00135"/>
    </source>
</evidence>
<dbReference type="InterPro" id="IPR001240">
    <property type="entry name" value="PRAI_dom"/>
</dbReference>
<comment type="caution">
    <text evidence="11">The sequence shown here is derived from an EMBL/GenBank/DDBJ whole genome shotgun (WGS) entry which is preliminary data.</text>
</comment>
<dbReference type="GO" id="GO:0004640">
    <property type="term" value="F:phosphoribosylanthranilate isomerase activity"/>
    <property type="evidence" value="ECO:0007669"/>
    <property type="project" value="UniProtKB-UniRule"/>
</dbReference>
<comment type="similarity">
    <text evidence="9">Belongs to the TrpF family.</text>
</comment>
<dbReference type="SUPFAM" id="SSF51366">
    <property type="entry name" value="Ribulose-phoshate binding barrel"/>
    <property type="match status" value="1"/>
</dbReference>
<protein>
    <recommendedName>
        <fullName evidence="4 9">N-(5'-phosphoribosyl)anthranilate isomerase</fullName>
        <shortName evidence="9">PRAI</shortName>
        <ecNumber evidence="3 9">5.3.1.24</ecNumber>
    </recommendedName>
</protein>
<dbReference type="Gene3D" id="3.20.20.70">
    <property type="entry name" value="Aldolase class I"/>
    <property type="match status" value="1"/>
</dbReference>